<evidence type="ECO:0000256" key="9">
    <source>
        <dbReference type="HAMAP-Rule" id="MF_00096"/>
    </source>
</evidence>
<dbReference type="GO" id="GO:0005829">
    <property type="term" value="C:cytosol"/>
    <property type="evidence" value="ECO:0007669"/>
    <property type="project" value="TreeGrafter"/>
</dbReference>
<dbReference type="Pfam" id="PF05188">
    <property type="entry name" value="MutS_II"/>
    <property type="match status" value="1"/>
</dbReference>
<comment type="similarity">
    <text evidence="1 9 10">Belongs to the DNA mismatch repair MutS family.</text>
</comment>
<gene>
    <name evidence="9" type="primary">mutS</name>
    <name evidence="12" type="ORF">DDZ18_02220</name>
</gene>
<evidence type="ECO:0000256" key="6">
    <source>
        <dbReference type="ARBA" id="ARBA00023125"/>
    </source>
</evidence>
<dbReference type="OrthoDB" id="9802448at2"/>
<dbReference type="SMART" id="SM00534">
    <property type="entry name" value="MUTSac"/>
    <property type="match status" value="1"/>
</dbReference>
<dbReference type="InterPro" id="IPR007695">
    <property type="entry name" value="DNA_mismatch_repair_MutS-lik_N"/>
</dbReference>
<evidence type="ECO:0000256" key="10">
    <source>
        <dbReference type="RuleBase" id="RU003756"/>
    </source>
</evidence>
<proteinExistence type="inferred from homology"/>
<evidence type="ECO:0000256" key="8">
    <source>
        <dbReference type="ARBA" id="ARBA00024647"/>
    </source>
</evidence>
<dbReference type="EMBL" id="QEXV01000001">
    <property type="protein sequence ID" value="PWE18443.1"/>
    <property type="molecule type" value="Genomic_DNA"/>
</dbReference>
<dbReference type="Gene3D" id="3.40.1170.10">
    <property type="entry name" value="DNA repair protein MutS, domain I"/>
    <property type="match status" value="1"/>
</dbReference>
<dbReference type="GO" id="GO:0003684">
    <property type="term" value="F:damaged DNA binding"/>
    <property type="evidence" value="ECO:0007669"/>
    <property type="project" value="UniProtKB-UniRule"/>
</dbReference>
<dbReference type="InterPro" id="IPR000432">
    <property type="entry name" value="DNA_mismatch_repair_MutS_C"/>
</dbReference>
<dbReference type="InterPro" id="IPR017261">
    <property type="entry name" value="DNA_mismatch_repair_MutS/MSH"/>
</dbReference>
<dbReference type="PANTHER" id="PTHR11361">
    <property type="entry name" value="DNA MISMATCH REPAIR PROTEIN MUTS FAMILY MEMBER"/>
    <property type="match status" value="1"/>
</dbReference>
<protein>
    <recommendedName>
        <fullName evidence="2 9">DNA mismatch repair protein MutS</fullName>
    </recommendedName>
</protein>
<dbReference type="InterPro" id="IPR007861">
    <property type="entry name" value="DNA_mismatch_repair_MutS_clamp"/>
</dbReference>
<dbReference type="Pfam" id="PF01624">
    <property type="entry name" value="MutS_I"/>
    <property type="match status" value="1"/>
</dbReference>
<keyword evidence="5 9" id="KW-0067">ATP-binding</keyword>
<dbReference type="CDD" id="cd03284">
    <property type="entry name" value="ABC_MutS1"/>
    <property type="match status" value="1"/>
</dbReference>
<evidence type="ECO:0000256" key="5">
    <source>
        <dbReference type="ARBA" id="ARBA00022840"/>
    </source>
</evidence>
<evidence type="ECO:0000256" key="3">
    <source>
        <dbReference type="ARBA" id="ARBA00022741"/>
    </source>
</evidence>
<dbReference type="InterPro" id="IPR036187">
    <property type="entry name" value="DNA_mismatch_repair_MutS_sf"/>
</dbReference>
<dbReference type="SUPFAM" id="SSF52540">
    <property type="entry name" value="P-loop containing nucleoside triphosphate hydrolases"/>
    <property type="match status" value="1"/>
</dbReference>
<dbReference type="Pfam" id="PF05190">
    <property type="entry name" value="MutS_IV"/>
    <property type="match status" value="1"/>
</dbReference>
<evidence type="ECO:0000256" key="1">
    <source>
        <dbReference type="ARBA" id="ARBA00006271"/>
    </source>
</evidence>
<dbReference type="Gene3D" id="1.10.1420.10">
    <property type="match status" value="2"/>
</dbReference>
<dbReference type="InterPro" id="IPR045076">
    <property type="entry name" value="MutS"/>
</dbReference>
<dbReference type="PROSITE" id="PS00486">
    <property type="entry name" value="DNA_MISMATCH_REPAIR_2"/>
    <property type="match status" value="1"/>
</dbReference>
<reference evidence="13" key="1">
    <citation type="submission" date="2018-05" db="EMBL/GenBank/DDBJ databases">
        <authorList>
            <person name="Liu B.-T."/>
        </authorList>
    </citation>
    <scope>NUCLEOTIDE SEQUENCE [LARGE SCALE GENOMIC DNA]</scope>
    <source>
        <strain evidence="13">WD6-1</strain>
    </source>
</reference>
<dbReference type="RefSeq" id="WP_109251718.1">
    <property type="nucleotide sequence ID" value="NZ_QEXV01000001.1"/>
</dbReference>
<feature type="binding site" evidence="9">
    <location>
        <begin position="654"/>
        <end position="661"/>
    </location>
    <ligand>
        <name>ATP</name>
        <dbReference type="ChEBI" id="CHEBI:30616"/>
    </ligand>
</feature>
<dbReference type="GO" id="GO:0005524">
    <property type="term" value="F:ATP binding"/>
    <property type="evidence" value="ECO:0007669"/>
    <property type="project" value="UniProtKB-UniRule"/>
</dbReference>
<dbReference type="GO" id="GO:0006298">
    <property type="term" value="P:mismatch repair"/>
    <property type="evidence" value="ECO:0007669"/>
    <property type="project" value="UniProtKB-UniRule"/>
</dbReference>
<dbReference type="NCBIfam" id="NF003810">
    <property type="entry name" value="PRK05399.1"/>
    <property type="match status" value="1"/>
</dbReference>
<dbReference type="PIRSF" id="PIRSF037677">
    <property type="entry name" value="DNA_mis_repair_Msh6"/>
    <property type="match status" value="1"/>
</dbReference>
<dbReference type="Pfam" id="PF00488">
    <property type="entry name" value="MutS_V"/>
    <property type="match status" value="1"/>
</dbReference>
<dbReference type="PANTHER" id="PTHR11361:SF34">
    <property type="entry name" value="DNA MISMATCH REPAIR PROTEIN MSH1, MITOCHONDRIAL"/>
    <property type="match status" value="1"/>
</dbReference>
<dbReference type="SUPFAM" id="SSF48334">
    <property type="entry name" value="DNA repair protein MutS, domain III"/>
    <property type="match status" value="1"/>
</dbReference>
<dbReference type="AlphaFoldDB" id="A0A2U2BWP7"/>
<evidence type="ECO:0000256" key="4">
    <source>
        <dbReference type="ARBA" id="ARBA00022763"/>
    </source>
</evidence>
<dbReference type="FunFam" id="3.40.1170.10:FF:000001">
    <property type="entry name" value="DNA mismatch repair protein MutS"/>
    <property type="match status" value="1"/>
</dbReference>
<evidence type="ECO:0000256" key="2">
    <source>
        <dbReference type="ARBA" id="ARBA00021982"/>
    </source>
</evidence>
<dbReference type="Proteomes" id="UP000245168">
    <property type="component" value="Unassembled WGS sequence"/>
</dbReference>
<dbReference type="InterPro" id="IPR007696">
    <property type="entry name" value="DNA_mismatch_repair_MutS_core"/>
</dbReference>
<feature type="domain" description="DNA mismatch repair proteins mutS family" evidence="11">
    <location>
        <begin position="728"/>
        <end position="744"/>
    </location>
</feature>
<dbReference type="SUPFAM" id="SSF55271">
    <property type="entry name" value="DNA repair protein MutS, domain I"/>
    <property type="match status" value="1"/>
</dbReference>
<dbReference type="NCBIfam" id="TIGR01070">
    <property type="entry name" value="mutS1"/>
    <property type="match status" value="1"/>
</dbReference>
<keyword evidence="6 9" id="KW-0238">DNA-binding</keyword>
<dbReference type="HAMAP" id="MF_00096">
    <property type="entry name" value="MutS"/>
    <property type="match status" value="1"/>
</dbReference>
<evidence type="ECO:0000256" key="7">
    <source>
        <dbReference type="ARBA" id="ARBA00023204"/>
    </source>
</evidence>
<dbReference type="InterPro" id="IPR007860">
    <property type="entry name" value="DNA_mmatch_repair_MutS_con_dom"/>
</dbReference>
<comment type="function">
    <text evidence="8 9">This protein is involved in the repair of mismatches in DNA. It is possible that it carries out the mismatch recognition step. This protein has a weak ATPase activity.</text>
</comment>
<dbReference type="InterPro" id="IPR016151">
    <property type="entry name" value="DNA_mismatch_repair_MutS_N"/>
</dbReference>
<dbReference type="SMART" id="SM00533">
    <property type="entry name" value="MUTSd"/>
    <property type="match status" value="1"/>
</dbReference>
<keyword evidence="13" id="KW-1185">Reference proteome</keyword>
<dbReference type="GO" id="GO:0140664">
    <property type="term" value="F:ATP-dependent DNA damage sensor activity"/>
    <property type="evidence" value="ECO:0007669"/>
    <property type="project" value="InterPro"/>
</dbReference>
<dbReference type="Gene3D" id="3.30.420.110">
    <property type="entry name" value="MutS, connector domain"/>
    <property type="match status" value="1"/>
</dbReference>
<sequence>MTEAVAPADIANRAFPTPEGATPMMAQFLELRAEAPLDALLFYRMGDFYELFFDDAVRAAEALDIALTKRGEHQGEPVPMCGVPVHNAQSYLSRLIKAGFKVAVGEQMEDPAEAKKRGGSKAVVRRAVTRIVTPGTLTEDDLLDARAANRIVALARTASGEAALAWADVSAGDFASMALGPGALEAELAALNPAELLVRDEDAREAAELCPASAITPRAKAKFDAASGERRLLERFEAHALDAFGDFTKAEIAALGCLLDYLELSQAGAPARLAPPRSTPAGACMVIDPAARASLEIERTMSGERKGSLLDAVDRTLTAPGARLLADRLARPSTDLAEIAARLDAADYLLENRDIRETVRARLKAAGDPARALSRLLLDRGGPRDLAGLTRALAEGDALAEAFKSPPLNPPPAAIADALDALRLSKRDGLADLVRDVGAALVEEPPVFTRDGGFVAEGWSGDLDEARRLRDESRRVIAGLQKTYAEQTGVSALKIKHNHVLGYYIEVSAKNADALMGVEPFIHRQTMANAVRFSTAELGELEAKIASAGERALAMELEVFAGLRARVEEEAETIRAAGEALAALDVAAAAAAWAEETGASRPVVDDSRNFEIEAGRHPVVERALERAGDGRFTPNDCALDGAGEAAPRLTLVTGPNMAGKSTFLRQNALIAVMAQAGLFVPAKAARIGLVDRLFSRVGAADDLARGRSTFMAEMIETAAILNQAGPRALVILDEIGRGTATFDGLSIAWAAVEHLHEVNACRALFATHYHELTRLADELDAAGNVSLRAREWKSELIFLHEVAAGPADRSYGVEVAKRAGLPAAAVARASEILERLEADDAPAAKLAELPLFSAAPPPAAPKPSAVEDRLKTVDADGLSPREALDLVYALKGLVEDDG</sequence>
<organism evidence="12 13">
    <name type="scientific">Marinicauda salina</name>
    <dbReference type="NCBI Taxonomy" id="2135793"/>
    <lineage>
        <taxon>Bacteria</taxon>
        <taxon>Pseudomonadati</taxon>
        <taxon>Pseudomonadota</taxon>
        <taxon>Alphaproteobacteria</taxon>
        <taxon>Maricaulales</taxon>
        <taxon>Maricaulaceae</taxon>
        <taxon>Marinicauda</taxon>
    </lineage>
</organism>
<accession>A0A2U2BWP7</accession>
<comment type="caution">
    <text evidence="12">The sequence shown here is derived from an EMBL/GenBank/DDBJ whole genome shotgun (WGS) entry which is preliminary data.</text>
</comment>
<dbReference type="Gene3D" id="6.10.140.430">
    <property type="match status" value="1"/>
</dbReference>
<dbReference type="Pfam" id="PF05192">
    <property type="entry name" value="MutS_III"/>
    <property type="match status" value="1"/>
</dbReference>
<evidence type="ECO:0000259" key="11">
    <source>
        <dbReference type="PROSITE" id="PS00486"/>
    </source>
</evidence>
<name>A0A2U2BWP7_9PROT</name>
<evidence type="ECO:0000313" key="12">
    <source>
        <dbReference type="EMBL" id="PWE18443.1"/>
    </source>
</evidence>
<dbReference type="InterPro" id="IPR036678">
    <property type="entry name" value="MutS_con_dom_sf"/>
</dbReference>
<dbReference type="Gene3D" id="3.40.50.300">
    <property type="entry name" value="P-loop containing nucleotide triphosphate hydrolases"/>
    <property type="match status" value="1"/>
</dbReference>
<dbReference type="SUPFAM" id="SSF53150">
    <property type="entry name" value="DNA repair protein MutS, domain II"/>
    <property type="match status" value="1"/>
</dbReference>
<evidence type="ECO:0000313" key="13">
    <source>
        <dbReference type="Proteomes" id="UP000245168"/>
    </source>
</evidence>
<keyword evidence="4 9" id="KW-0227">DNA damage</keyword>
<dbReference type="InterPro" id="IPR005748">
    <property type="entry name" value="DNA_mismatch_repair_MutS"/>
</dbReference>
<dbReference type="InterPro" id="IPR027417">
    <property type="entry name" value="P-loop_NTPase"/>
</dbReference>
<keyword evidence="7 9" id="KW-0234">DNA repair</keyword>
<dbReference type="GO" id="GO:0030983">
    <property type="term" value="F:mismatched DNA binding"/>
    <property type="evidence" value="ECO:0007669"/>
    <property type="project" value="InterPro"/>
</dbReference>
<keyword evidence="3 9" id="KW-0547">Nucleotide-binding</keyword>